<gene>
    <name evidence="2" type="ORF">B0I35DRAFT_443295</name>
</gene>
<dbReference type="EMBL" id="JAGPNK010000017">
    <property type="protein sequence ID" value="KAH7305791.1"/>
    <property type="molecule type" value="Genomic_DNA"/>
</dbReference>
<dbReference type="Pfam" id="PF01323">
    <property type="entry name" value="DSBA"/>
    <property type="match status" value="1"/>
</dbReference>
<protein>
    <submittedName>
        <fullName evidence="2">Thioredoxin-like protein</fullName>
    </submittedName>
</protein>
<dbReference type="AlphaFoldDB" id="A0A8K0SH27"/>
<sequence length="136" mass="15151">MNQVGQSVGINFKWGGKMGSTLNAHRLMHLARSKPKDIQSALLERIFRAFHEQEEDIASPALLIQLAVESGIDEAEATTWMNSDMGSDAVIEEAQKYRDIRAQTGVPAYIVQGEHRLEGSQDAQDLLELFIKIKEA</sequence>
<dbReference type="PANTHER" id="PTHR13887">
    <property type="entry name" value="GLUTATHIONE S-TRANSFERASE KAPPA"/>
    <property type="match status" value="1"/>
</dbReference>
<feature type="domain" description="DSBA-like thioredoxin" evidence="1">
    <location>
        <begin position="1"/>
        <end position="128"/>
    </location>
</feature>
<comment type="caution">
    <text evidence="2">The sequence shown here is derived from an EMBL/GenBank/DDBJ whole genome shotgun (WGS) entry which is preliminary data.</text>
</comment>
<name>A0A8K0SH27_9HYPO</name>
<dbReference type="Gene3D" id="3.40.30.10">
    <property type="entry name" value="Glutaredoxin"/>
    <property type="match status" value="1"/>
</dbReference>
<evidence type="ECO:0000313" key="3">
    <source>
        <dbReference type="Proteomes" id="UP000813444"/>
    </source>
</evidence>
<reference evidence="2" key="1">
    <citation type="journal article" date="2021" name="Nat. Commun.">
        <title>Genetic determinants of endophytism in the Arabidopsis root mycobiome.</title>
        <authorList>
            <person name="Mesny F."/>
            <person name="Miyauchi S."/>
            <person name="Thiergart T."/>
            <person name="Pickel B."/>
            <person name="Atanasova L."/>
            <person name="Karlsson M."/>
            <person name="Huettel B."/>
            <person name="Barry K.W."/>
            <person name="Haridas S."/>
            <person name="Chen C."/>
            <person name="Bauer D."/>
            <person name="Andreopoulos W."/>
            <person name="Pangilinan J."/>
            <person name="LaButti K."/>
            <person name="Riley R."/>
            <person name="Lipzen A."/>
            <person name="Clum A."/>
            <person name="Drula E."/>
            <person name="Henrissat B."/>
            <person name="Kohler A."/>
            <person name="Grigoriev I.V."/>
            <person name="Martin F.M."/>
            <person name="Hacquard S."/>
        </authorList>
    </citation>
    <scope>NUCLEOTIDE SEQUENCE</scope>
    <source>
        <strain evidence="2">MPI-CAGE-CH-0235</strain>
    </source>
</reference>
<dbReference type="GO" id="GO:0016491">
    <property type="term" value="F:oxidoreductase activity"/>
    <property type="evidence" value="ECO:0007669"/>
    <property type="project" value="InterPro"/>
</dbReference>
<dbReference type="PANTHER" id="PTHR13887:SF41">
    <property type="entry name" value="THIOREDOXIN SUPERFAMILY PROTEIN"/>
    <property type="match status" value="1"/>
</dbReference>
<evidence type="ECO:0000313" key="2">
    <source>
        <dbReference type="EMBL" id="KAH7305791.1"/>
    </source>
</evidence>
<organism evidence="2 3">
    <name type="scientific">Stachybotrys elegans</name>
    <dbReference type="NCBI Taxonomy" id="80388"/>
    <lineage>
        <taxon>Eukaryota</taxon>
        <taxon>Fungi</taxon>
        <taxon>Dikarya</taxon>
        <taxon>Ascomycota</taxon>
        <taxon>Pezizomycotina</taxon>
        <taxon>Sordariomycetes</taxon>
        <taxon>Hypocreomycetidae</taxon>
        <taxon>Hypocreales</taxon>
        <taxon>Stachybotryaceae</taxon>
        <taxon>Stachybotrys</taxon>
    </lineage>
</organism>
<proteinExistence type="predicted"/>
<keyword evidence="3" id="KW-1185">Reference proteome</keyword>
<accession>A0A8K0SH27</accession>
<dbReference type="Proteomes" id="UP000813444">
    <property type="component" value="Unassembled WGS sequence"/>
</dbReference>
<dbReference type="InterPro" id="IPR001853">
    <property type="entry name" value="DSBA-like_thioredoxin_dom"/>
</dbReference>
<evidence type="ECO:0000259" key="1">
    <source>
        <dbReference type="Pfam" id="PF01323"/>
    </source>
</evidence>
<dbReference type="OrthoDB" id="1930760at2759"/>
<dbReference type="InterPro" id="IPR036249">
    <property type="entry name" value="Thioredoxin-like_sf"/>
</dbReference>
<dbReference type="SUPFAM" id="SSF52833">
    <property type="entry name" value="Thioredoxin-like"/>
    <property type="match status" value="1"/>
</dbReference>